<protein>
    <recommendedName>
        <fullName evidence="4">Peptide methionine sulfoxide reductase MsrA</fullName>
        <shortName evidence="4">Protein-methionine-S-oxide reductase</shortName>
        <ecNumber evidence="4">1.8.4.11</ecNumber>
    </recommendedName>
    <alternativeName>
        <fullName evidence="4">Peptide-methionine (S)-S-oxide reductase</fullName>
        <shortName evidence="4">Peptide Met(O) reductase</shortName>
    </alternativeName>
</protein>
<dbReference type="AlphaFoldDB" id="A0A9W5Y974"/>
<organism evidence="6 7">
    <name type="scientific">Vallitalea longa</name>
    <dbReference type="NCBI Taxonomy" id="2936439"/>
    <lineage>
        <taxon>Bacteria</taxon>
        <taxon>Bacillati</taxon>
        <taxon>Bacillota</taxon>
        <taxon>Clostridia</taxon>
        <taxon>Lachnospirales</taxon>
        <taxon>Vallitaleaceae</taxon>
        <taxon>Vallitalea</taxon>
    </lineage>
</organism>
<evidence type="ECO:0000256" key="4">
    <source>
        <dbReference type="HAMAP-Rule" id="MF_01401"/>
    </source>
</evidence>
<keyword evidence="7" id="KW-1185">Reference proteome</keyword>
<dbReference type="PANTHER" id="PTHR42799:SF2">
    <property type="entry name" value="MITOCHONDRIAL PEPTIDE METHIONINE SULFOXIDE REDUCTASE"/>
    <property type="match status" value="1"/>
</dbReference>
<reference evidence="6" key="1">
    <citation type="submission" date="2022-06" db="EMBL/GenBank/DDBJ databases">
        <title>Vallitalea longa sp. nov., an anaerobic bacterium isolated from marine sediment.</title>
        <authorList>
            <person name="Hirano S."/>
            <person name="Terahara T."/>
            <person name="Mori K."/>
            <person name="Hamada M."/>
            <person name="Matsumoto R."/>
            <person name="Kobayashi T."/>
        </authorList>
    </citation>
    <scope>NUCLEOTIDE SEQUENCE</scope>
    <source>
        <strain evidence="6">SH18-1</strain>
    </source>
</reference>
<dbReference type="EMBL" id="BRLB01000001">
    <property type="protein sequence ID" value="GKX28211.1"/>
    <property type="molecule type" value="Genomic_DNA"/>
</dbReference>
<dbReference type="Gene3D" id="3.30.1060.10">
    <property type="entry name" value="Peptide methionine sulphoxide reductase MsrA"/>
    <property type="match status" value="1"/>
</dbReference>
<dbReference type="GO" id="GO:0034599">
    <property type="term" value="P:cellular response to oxidative stress"/>
    <property type="evidence" value="ECO:0007669"/>
    <property type="project" value="TreeGrafter"/>
</dbReference>
<dbReference type="InterPro" id="IPR036509">
    <property type="entry name" value="Met_Sox_Rdtase_MsrA_sf"/>
</dbReference>
<dbReference type="RefSeq" id="WP_281812272.1">
    <property type="nucleotide sequence ID" value="NZ_BRLB01000001.1"/>
</dbReference>
<dbReference type="Proteomes" id="UP001144256">
    <property type="component" value="Unassembled WGS sequence"/>
</dbReference>
<feature type="domain" description="Peptide methionine sulphoxide reductase MsrA" evidence="5">
    <location>
        <begin position="3"/>
        <end position="153"/>
    </location>
</feature>
<dbReference type="GO" id="GO:0005737">
    <property type="term" value="C:cytoplasm"/>
    <property type="evidence" value="ECO:0007669"/>
    <property type="project" value="TreeGrafter"/>
</dbReference>
<evidence type="ECO:0000313" key="6">
    <source>
        <dbReference type="EMBL" id="GKX28211.1"/>
    </source>
</evidence>
<sequence length="161" mass="18498">MKTIVFAGGCFWGVEEYFNLLKGVTFTKVGYANGNVISPTYEQVCTSATGHYEAVYVEYDDCVISLEKLLDAYWEIVDPTALNRQGPDIGSQYSTGIFYTNEDDRKVIEESKERQQVKYRAPIVTAIEPLKCFFNGEEYHQKYLKKNPKGYCHIPLDKYKN</sequence>
<evidence type="ECO:0000256" key="2">
    <source>
        <dbReference type="ARBA" id="ARBA00047806"/>
    </source>
</evidence>
<comment type="similarity">
    <text evidence="4">Belongs to the MsrA Met sulfoxide reductase family.</text>
</comment>
<dbReference type="EC" id="1.8.4.11" evidence="4"/>
<dbReference type="GO" id="GO:0008113">
    <property type="term" value="F:peptide-methionine (S)-S-oxide reductase activity"/>
    <property type="evidence" value="ECO:0007669"/>
    <property type="project" value="UniProtKB-UniRule"/>
</dbReference>
<comment type="caution">
    <text evidence="6">The sequence shown here is derived from an EMBL/GenBank/DDBJ whole genome shotgun (WGS) entry which is preliminary data.</text>
</comment>
<feature type="active site" evidence="4">
    <location>
        <position position="10"/>
    </location>
</feature>
<dbReference type="SUPFAM" id="SSF55068">
    <property type="entry name" value="Peptide methionine sulfoxide reductase"/>
    <property type="match status" value="1"/>
</dbReference>
<evidence type="ECO:0000313" key="7">
    <source>
        <dbReference type="Proteomes" id="UP001144256"/>
    </source>
</evidence>
<dbReference type="InterPro" id="IPR050162">
    <property type="entry name" value="MsrA_MetSO_reductase"/>
</dbReference>
<comment type="catalytic activity">
    <reaction evidence="3 4">
        <text>[thioredoxin]-disulfide + L-methionine + H2O = L-methionine (S)-S-oxide + [thioredoxin]-dithiol</text>
        <dbReference type="Rhea" id="RHEA:19993"/>
        <dbReference type="Rhea" id="RHEA-COMP:10698"/>
        <dbReference type="Rhea" id="RHEA-COMP:10700"/>
        <dbReference type="ChEBI" id="CHEBI:15377"/>
        <dbReference type="ChEBI" id="CHEBI:29950"/>
        <dbReference type="ChEBI" id="CHEBI:50058"/>
        <dbReference type="ChEBI" id="CHEBI:57844"/>
        <dbReference type="ChEBI" id="CHEBI:58772"/>
        <dbReference type="EC" id="1.8.4.11"/>
    </reaction>
</comment>
<dbReference type="Pfam" id="PF01625">
    <property type="entry name" value="PMSR"/>
    <property type="match status" value="1"/>
</dbReference>
<proteinExistence type="inferred from homology"/>
<gene>
    <name evidence="4 6" type="primary">msrA</name>
    <name evidence="6" type="ORF">SH1V18_06910</name>
</gene>
<comment type="function">
    <text evidence="4">Has an important function as a repair enzyme for proteins that have been inactivated by oxidation. Catalyzes the reversible oxidation-reduction of methionine sulfoxide in proteins to methionine.</text>
</comment>
<dbReference type="NCBIfam" id="TIGR00401">
    <property type="entry name" value="msrA"/>
    <property type="match status" value="1"/>
</dbReference>
<dbReference type="InterPro" id="IPR002569">
    <property type="entry name" value="Met_Sox_Rdtase_MsrA_dom"/>
</dbReference>
<keyword evidence="1 4" id="KW-0560">Oxidoreductase</keyword>
<evidence type="ECO:0000256" key="3">
    <source>
        <dbReference type="ARBA" id="ARBA00048782"/>
    </source>
</evidence>
<evidence type="ECO:0000256" key="1">
    <source>
        <dbReference type="ARBA" id="ARBA00023002"/>
    </source>
</evidence>
<comment type="catalytic activity">
    <reaction evidence="2 4">
        <text>L-methionyl-[protein] + [thioredoxin]-disulfide + H2O = L-methionyl-(S)-S-oxide-[protein] + [thioredoxin]-dithiol</text>
        <dbReference type="Rhea" id="RHEA:14217"/>
        <dbReference type="Rhea" id="RHEA-COMP:10698"/>
        <dbReference type="Rhea" id="RHEA-COMP:10700"/>
        <dbReference type="Rhea" id="RHEA-COMP:12313"/>
        <dbReference type="Rhea" id="RHEA-COMP:12315"/>
        <dbReference type="ChEBI" id="CHEBI:15377"/>
        <dbReference type="ChEBI" id="CHEBI:16044"/>
        <dbReference type="ChEBI" id="CHEBI:29950"/>
        <dbReference type="ChEBI" id="CHEBI:44120"/>
        <dbReference type="ChEBI" id="CHEBI:50058"/>
        <dbReference type="EC" id="1.8.4.11"/>
    </reaction>
</comment>
<name>A0A9W5Y974_9FIRM</name>
<evidence type="ECO:0000259" key="5">
    <source>
        <dbReference type="Pfam" id="PF01625"/>
    </source>
</evidence>
<accession>A0A9W5Y974</accession>
<dbReference type="HAMAP" id="MF_01401">
    <property type="entry name" value="MsrA"/>
    <property type="match status" value="1"/>
</dbReference>
<dbReference type="PANTHER" id="PTHR42799">
    <property type="entry name" value="MITOCHONDRIAL PEPTIDE METHIONINE SULFOXIDE REDUCTASE"/>
    <property type="match status" value="1"/>
</dbReference>